<feature type="compositionally biased region" description="Gly residues" evidence="6">
    <location>
        <begin position="342"/>
        <end position="351"/>
    </location>
</feature>
<feature type="compositionally biased region" description="Low complexity" evidence="6">
    <location>
        <begin position="372"/>
        <end position="386"/>
    </location>
</feature>
<keyword evidence="2 4" id="KW-0863">Zinc-finger</keyword>
<dbReference type="InterPro" id="IPR036443">
    <property type="entry name" value="Znf_RanBP2_sf"/>
</dbReference>
<feature type="compositionally biased region" description="Low complexity" evidence="6">
    <location>
        <begin position="35"/>
        <end position="60"/>
    </location>
</feature>
<proteinExistence type="predicted"/>
<keyword evidence="1" id="KW-0479">Metal-binding</keyword>
<dbReference type="PROSITE" id="PS01358">
    <property type="entry name" value="ZF_RANBP2_1"/>
    <property type="match status" value="1"/>
</dbReference>
<feature type="region of interest" description="Disordered" evidence="6">
    <location>
        <begin position="667"/>
        <end position="736"/>
    </location>
</feature>
<feature type="compositionally biased region" description="Polar residues" evidence="6">
    <location>
        <begin position="13"/>
        <end position="23"/>
    </location>
</feature>
<feature type="compositionally biased region" description="Low complexity" evidence="6">
    <location>
        <begin position="708"/>
        <end position="736"/>
    </location>
</feature>
<evidence type="ECO:0000313" key="8">
    <source>
        <dbReference type="EnsemblMetazoa" id="AQUA017393-PA"/>
    </source>
</evidence>
<feature type="compositionally biased region" description="Polar residues" evidence="6">
    <location>
        <begin position="686"/>
        <end position="695"/>
    </location>
</feature>
<keyword evidence="9" id="KW-1185">Reference proteome</keyword>
<feature type="compositionally biased region" description="Pro residues" evidence="6">
    <location>
        <begin position="673"/>
        <end position="684"/>
    </location>
</feature>
<evidence type="ECO:0000256" key="2">
    <source>
        <dbReference type="ARBA" id="ARBA00022771"/>
    </source>
</evidence>
<dbReference type="PROSITE" id="PS50199">
    <property type="entry name" value="ZF_RANBP2_2"/>
    <property type="match status" value="1"/>
</dbReference>
<organism evidence="8 9">
    <name type="scientific">Anopheles quadriannulatus</name>
    <name type="common">Mosquito</name>
    <dbReference type="NCBI Taxonomy" id="34691"/>
    <lineage>
        <taxon>Eukaryota</taxon>
        <taxon>Metazoa</taxon>
        <taxon>Ecdysozoa</taxon>
        <taxon>Arthropoda</taxon>
        <taxon>Hexapoda</taxon>
        <taxon>Insecta</taxon>
        <taxon>Pterygota</taxon>
        <taxon>Neoptera</taxon>
        <taxon>Endopterygota</taxon>
        <taxon>Diptera</taxon>
        <taxon>Nematocera</taxon>
        <taxon>Culicoidea</taxon>
        <taxon>Culicidae</taxon>
        <taxon>Anophelinae</taxon>
        <taxon>Anopheles</taxon>
    </lineage>
</organism>
<evidence type="ECO:0000256" key="1">
    <source>
        <dbReference type="ARBA" id="ARBA00022723"/>
    </source>
</evidence>
<dbReference type="Gene3D" id="2.30.30.380">
    <property type="entry name" value="Zn-finger domain of Sec23/24"/>
    <property type="match status" value="1"/>
</dbReference>
<keyword evidence="3" id="KW-0862">Zinc</keyword>
<evidence type="ECO:0000256" key="5">
    <source>
        <dbReference type="SAM" id="Coils"/>
    </source>
</evidence>
<dbReference type="CDD" id="cd14362">
    <property type="entry name" value="CUE_TAB2_TAB3"/>
    <property type="match status" value="1"/>
</dbReference>
<feature type="compositionally biased region" description="Pro residues" evidence="6">
    <location>
        <begin position="248"/>
        <end position="265"/>
    </location>
</feature>
<feature type="region of interest" description="Disordered" evidence="6">
    <location>
        <begin position="1"/>
        <end position="60"/>
    </location>
</feature>
<dbReference type="EnsemblMetazoa" id="AQUA017393-RA">
    <property type="protein sequence ID" value="AQUA017393-PA"/>
    <property type="gene ID" value="AQUA017393"/>
</dbReference>
<reference evidence="8" key="1">
    <citation type="submission" date="2022-10" db="UniProtKB">
        <authorList>
            <consortium name="EnsemblMetazoa"/>
        </authorList>
    </citation>
    <scope>IDENTIFICATION</scope>
    <source>
        <strain evidence="8">SANGQUA</strain>
    </source>
</reference>
<sequence>MATNPFKQAPAVPSTTQSSNTPHSYDEPDTPPFCTYTSAATPTTGSGGTTSATDSSSSSSNSILKQRATCACSNISIMQLFHEMKQKYPTVPDTVVSELVTQNCHDRPACIGKLEEAVLGTPAQTTYPAQSIHSGSLKRRERKLGGGNGRSDGSVSYSSSNSSSNSSRESSVDSSRLQGTACPATPPQQQQQQYQQGASMAGNHTGYSDSRFIVENRTAGGGSPANRPTTLAVRPPAGGYYGGGGPRSTPPPPMRPNRTAPPCPQPSGHSNGSLTTSTITTTASSSAELGETVNLQVNVTVSPKAGPGPVMIGGQQRHTSTISLQPEPPYSRELAQVSSTFSGGGGGGGGAAAPTAIAGTPGGPARGGSNGGPAAANGNGGRSSTSVNLTLRQPTDGRPRTPIHIHASPLKYTAKNFNAQSGIQSKLEVTFRDGFGSFSAMRAQVPGYEQQMSSSSSSSSPQRLQPEREASDVSLPDGHSGWYHQSPVASSSRVPLPYMLSGFPPPLCSSSPLPNVSAAHQLQTGRGAMAASLYGDGGRLENDGLSKEMRYQNFVVAEMAVSQQLEQKQRLSLEVERKRTQFESICREIFVLQQPLRYIDAELLDREVLLLAAEVEQLQKEVDTCDDEEARVQAAAAAGTSITDGLSALSVEGGSPLMLPTSVVSGAAVMNRPPRPPRPPPPRAPTQSPSRSGTPGTPHLSAAGFGGTSSSSPVPATPSSSSSSPCSTGSSSFASNGGAEAAAAASRLQPGAPAAGPNQPWTCSLCTFQNHELMPACEVCSLPKASGSRTTAGAATLNNGTACPPAFPVGADACDGGGGGPRAHAGALMRRQHLSVDTGVAAAAAAAAAAVVVGASVAGPSTAPPYPGIAEMAPPSFASLTGHGISSASSPSSSSSVSLPAVAGQQPQPIQQPQQQQQSAQQPNQQQPNPPPLQSAPYQKSSIEC</sequence>
<feature type="compositionally biased region" description="Low complexity" evidence="6">
    <location>
        <begin position="151"/>
        <end position="175"/>
    </location>
</feature>
<dbReference type="Gene3D" id="1.10.8.10">
    <property type="entry name" value="DNA helicase RuvA subunit, C-terminal domain"/>
    <property type="match status" value="1"/>
</dbReference>
<dbReference type="GO" id="GO:0008270">
    <property type="term" value="F:zinc ion binding"/>
    <property type="evidence" value="ECO:0007669"/>
    <property type="project" value="UniProtKB-KW"/>
</dbReference>
<keyword evidence="5" id="KW-0175">Coiled coil</keyword>
<dbReference type="SUPFAM" id="SSF90209">
    <property type="entry name" value="Ran binding protein zinc finger-like"/>
    <property type="match status" value="1"/>
</dbReference>
<feature type="compositionally biased region" description="Low complexity" evidence="6">
    <location>
        <begin position="886"/>
        <end position="927"/>
    </location>
</feature>
<protein>
    <submittedName>
        <fullName evidence="8">RanBP2-type domain-containing protein</fullName>
    </submittedName>
</protein>
<dbReference type="AlphaFoldDB" id="A0A904A3A8"/>
<feature type="region of interest" description="Disordered" evidence="6">
    <location>
        <begin position="337"/>
        <end position="404"/>
    </location>
</feature>
<feature type="compositionally biased region" description="Gly residues" evidence="6">
    <location>
        <begin position="360"/>
        <end position="371"/>
    </location>
</feature>
<evidence type="ECO:0000256" key="3">
    <source>
        <dbReference type="ARBA" id="ARBA00022833"/>
    </source>
</evidence>
<feature type="region of interest" description="Disordered" evidence="6">
    <location>
        <begin position="447"/>
        <end position="486"/>
    </location>
</feature>
<evidence type="ECO:0000256" key="4">
    <source>
        <dbReference type="PROSITE-ProRule" id="PRU00322"/>
    </source>
</evidence>
<evidence type="ECO:0000259" key="7">
    <source>
        <dbReference type="PROSITE" id="PS50199"/>
    </source>
</evidence>
<dbReference type="InterPro" id="IPR041911">
    <property type="entry name" value="TAB2/3_CUE"/>
</dbReference>
<dbReference type="Proteomes" id="UP000076407">
    <property type="component" value="Unassembled WGS sequence"/>
</dbReference>
<accession>A0A904A3A8</accession>
<feature type="domain" description="RanBP2-type" evidence="7">
    <location>
        <begin position="754"/>
        <end position="786"/>
    </location>
</feature>
<feature type="region of interest" description="Disordered" evidence="6">
    <location>
        <begin position="126"/>
        <end position="277"/>
    </location>
</feature>
<evidence type="ECO:0000313" key="9">
    <source>
        <dbReference type="Proteomes" id="UP000076407"/>
    </source>
</evidence>
<feature type="region of interest" description="Disordered" evidence="6">
    <location>
        <begin position="882"/>
        <end position="945"/>
    </location>
</feature>
<name>A0A904A3A8_ANOQN</name>
<dbReference type="InterPro" id="IPR001876">
    <property type="entry name" value="Znf_RanBP2"/>
</dbReference>
<feature type="coiled-coil region" evidence="5">
    <location>
        <begin position="561"/>
        <end position="635"/>
    </location>
</feature>
<evidence type="ECO:0000256" key="6">
    <source>
        <dbReference type="SAM" id="MobiDB-lite"/>
    </source>
</evidence>